<evidence type="ECO:0000313" key="2">
    <source>
        <dbReference type="Proteomes" id="UP001145114"/>
    </source>
</evidence>
<proteinExistence type="predicted"/>
<gene>
    <name evidence="1" type="ORF">EV182_002616</name>
</gene>
<evidence type="ECO:0000313" key="1">
    <source>
        <dbReference type="EMBL" id="KAJ1679157.1"/>
    </source>
</evidence>
<dbReference type="EMBL" id="JAMZIH010000562">
    <property type="protein sequence ID" value="KAJ1679157.1"/>
    <property type="molecule type" value="Genomic_DNA"/>
</dbReference>
<accession>A0ACC1HSE2</accession>
<reference evidence="1" key="1">
    <citation type="submission" date="2022-06" db="EMBL/GenBank/DDBJ databases">
        <title>Phylogenomic reconstructions and comparative analyses of Kickxellomycotina fungi.</title>
        <authorList>
            <person name="Reynolds N.K."/>
            <person name="Stajich J.E."/>
            <person name="Barry K."/>
            <person name="Grigoriev I.V."/>
            <person name="Crous P."/>
            <person name="Smith M.E."/>
        </authorList>
    </citation>
    <scope>NUCLEOTIDE SEQUENCE</scope>
    <source>
        <strain evidence="1">RSA 2271</strain>
    </source>
</reference>
<name>A0ACC1HSE2_9FUNG</name>
<keyword evidence="2" id="KW-1185">Reference proteome</keyword>
<organism evidence="1 2">
    <name type="scientific">Spiromyces aspiralis</name>
    <dbReference type="NCBI Taxonomy" id="68401"/>
    <lineage>
        <taxon>Eukaryota</taxon>
        <taxon>Fungi</taxon>
        <taxon>Fungi incertae sedis</taxon>
        <taxon>Zoopagomycota</taxon>
        <taxon>Kickxellomycotina</taxon>
        <taxon>Kickxellomycetes</taxon>
        <taxon>Kickxellales</taxon>
        <taxon>Kickxellaceae</taxon>
        <taxon>Spiromyces</taxon>
    </lineage>
</organism>
<feature type="non-terminal residue" evidence="1">
    <location>
        <position position="252"/>
    </location>
</feature>
<comment type="caution">
    <text evidence="1">The sequence shown here is derived from an EMBL/GenBank/DDBJ whole genome shotgun (WGS) entry which is preliminary data.</text>
</comment>
<sequence length="252" mass="28369">MCARPHGLADIRRGKTASRKIGSEFICRVRYYNPLPPVPFPPKLLPVPPTYADFDAGNIKQARTRRYYEYRHTTLDEVIPLPYYADSELGIPIDPCMLGVFDEVQEKPELHRLDPEDEFLLAKPGAPAGAKKAPQALSGKALRALAISTPKMPKPAASRPDTTKPSRAVPEDFPVETQIEAVTQTFEYFSKIEDGGEQAKDEFLAGLRHPMDSSLKAVDMYPLVPNFEQWQYTYSTLIYDELPIPQYVKDAK</sequence>
<dbReference type="Proteomes" id="UP001145114">
    <property type="component" value="Unassembled WGS sequence"/>
</dbReference>
<protein>
    <submittedName>
        <fullName evidence="1">Uncharacterized protein</fullName>
    </submittedName>
</protein>